<evidence type="ECO:0000313" key="3">
    <source>
        <dbReference type="Proteomes" id="UP000194664"/>
    </source>
</evidence>
<evidence type="ECO:0000313" key="2">
    <source>
        <dbReference type="EMBL" id="OUD10078.1"/>
    </source>
</evidence>
<dbReference type="Proteomes" id="UP000194664">
    <property type="component" value="Unassembled WGS sequence"/>
</dbReference>
<dbReference type="EMBL" id="MSPP01000001">
    <property type="protein sequence ID" value="OUD10078.1"/>
    <property type="molecule type" value="Genomic_DNA"/>
</dbReference>
<keyword evidence="1" id="KW-1133">Transmembrane helix</keyword>
<reference evidence="2 3" key="1">
    <citation type="submission" date="2016-12" db="EMBL/GenBank/DDBJ databases">
        <title>The draft genome sequence of HSLHS2.</title>
        <authorList>
            <person name="Hu D."/>
            <person name="Wang L."/>
            <person name="Shao Z."/>
        </authorList>
    </citation>
    <scope>NUCLEOTIDE SEQUENCE [LARGE SCALE GENOMIC DNA]</scope>
    <source>
        <strain evidence="2">MCCC 1A06712</strain>
    </source>
</reference>
<feature type="transmembrane region" description="Helical" evidence="1">
    <location>
        <begin position="16"/>
        <end position="34"/>
    </location>
</feature>
<keyword evidence="3" id="KW-1185">Reference proteome</keyword>
<accession>A0A251X109</accession>
<keyword evidence="1" id="KW-0472">Membrane</keyword>
<proteinExistence type="predicted"/>
<dbReference type="OrthoDB" id="7851333at2"/>
<name>A0A251X109_9RHOB</name>
<organism evidence="2 3">
    <name type="scientific">Marivivens niveibacter</name>
    <dbReference type="NCBI Taxonomy" id="1930667"/>
    <lineage>
        <taxon>Bacteria</taxon>
        <taxon>Pseudomonadati</taxon>
        <taxon>Pseudomonadota</taxon>
        <taxon>Alphaproteobacteria</taxon>
        <taxon>Rhodobacterales</taxon>
        <taxon>Paracoccaceae</taxon>
        <taxon>Marivivens group</taxon>
        <taxon>Marivivens</taxon>
    </lineage>
</organism>
<gene>
    <name evidence="2" type="ORF">BVC71_00740</name>
</gene>
<comment type="caution">
    <text evidence="2">The sequence shown here is derived from an EMBL/GenBank/DDBJ whole genome shotgun (WGS) entry which is preliminary data.</text>
</comment>
<evidence type="ECO:0000256" key="1">
    <source>
        <dbReference type="SAM" id="Phobius"/>
    </source>
</evidence>
<sequence length="183" mass="19977">MSNFLRPEAVRTIKRWTQAIVGVAVTVFGLWVFVSTFGFVKWFGAGVAVLGLSIMIEGTRRARLAARMGSEIGVGMVDIDERQISWLTAEWGGAVSIDQLASVAIRIDENDDMFWQLTQKDGERLTIPANATGAEEIMDALSALPSLNYDAAVSAINSKGAGVYVLWRTPIPHNEIRGPRPLT</sequence>
<dbReference type="RefSeq" id="WP_086449730.1">
    <property type="nucleotide sequence ID" value="NZ_MSPP01000001.1"/>
</dbReference>
<keyword evidence="1" id="KW-0812">Transmembrane</keyword>
<dbReference type="AlphaFoldDB" id="A0A251X109"/>
<protein>
    <submittedName>
        <fullName evidence="2">Uncharacterized protein</fullName>
    </submittedName>
</protein>